<dbReference type="InterPro" id="IPR024975">
    <property type="entry name" value="NOV_C"/>
</dbReference>
<reference evidence="2 3" key="1">
    <citation type="submission" date="2018-01" db="EMBL/GenBank/DDBJ databases">
        <title>Draft genome sequence of Nonomuraea sp. KC333.</title>
        <authorList>
            <person name="Sahin N."/>
            <person name="Saygin H."/>
            <person name="Ay H."/>
        </authorList>
    </citation>
    <scope>NUCLEOTIDE SEQUENCE [LARGE SCALE GENOMIC DNA]</scope>
    <source>
        <strain evidence="2 3">KC333</strain>
    </source>
</reference>
<name>A0A2W2DZU0_9ACTN</name>
<dbReference type="EMBL" id="POUD01000102">
    <property type="protein sequence ID" value="PZG15591.1"/>
    <property type="molecule type" value="Genomic_DNA"/>
</dbReference>
<feature type="domain" description="Protein NO VEIN C-terminal" evidence="1">
    <location>
        <begin position="234"/>
        <end position="297"/>
    </location>
</feature>
<sequence>MVAYWWSQRSDENLFMEITRRDDIGSDLKAPIAARGGVSTPGYTLVSAVQANSLVIHYDSAAEQVVGVSRATGERYNEPIWWVARGSYARQAGAKPEWLPGLVVALADYRPLAEPLPLAVLRQRRLALFAVRDALQAEFPGQRLYFPWIQYQHSLRTWQTYLAKCPNAVLDVLPEVKEAVEALVGEQPPTILTRSGVEEAERQVAAAAGRPRMSRKGQGFATDQQVKVAVETHAMNEALLHYSKLGNVTDTSRTESFDYVVEIDGVSWHVEVKGTTGDPQEILLTSNEVQHAKEYPHVALFVLSNITVSRDDHGEITTSGGKASIFHPWSLDQARLSPVGYKYQLSGVAQETEA</sequence>
<dbReference type="Pfam" id="PF13020">
    <property type="entry name" value="NOV_C"/>
    <property type="match status" value="1"/>
</dbReference>
<comment type="caution">
    <text evidence="2">The sequence shown here is derived from an EMBL/GenBank/DDBJ whole genome shotgun (WGS) entry which is preliminary data.</text>
</comment>
<proteinExistence type="predicted"/>
<evidence type="ECO:0000313" key="3">
    <source>
        <dbReference type="Proteomes" id="UP000249304"/>
    </source>
</evidence>
<dbReference type="RefSeq" id="WP_146615701.1">
    <property type="nucleotide sequence ID" value="NZ_POUD01000102.1"/>
</dbReference>
<gene>
    <name evidence="2" type="ORF">C1J01_23670</name>
</gene>
<evidence type="ECO:0000259" key="1">
    <source>
        <dbReference type="Pfam" id="PF13020"/>
    </source>
</evidence>
<evidence type="ECO:0000313" key="2">
    <source>
        <dbReference type="EMBL" id="PZG15591.1"/>
    </source>
</evidence>
<organism evidence="2 3">
    <name type="scientific">Nonomuraea aridisoli</name>
    <dbReference type="NCBI Taxonomy" id="2070368"/>
    <lineage>
        <taxon>Bacteria</taxon>
        <taxon>Bacillati</taxon>
        <taxon>Actinomycetota</taxon>
        <taxon>Actinomycetes</taxon>
        <taxon>Streptosporangiales</taxon>
        <taxon>Streptosporangiaceae</taxon>
        <taxon>Nonomuraea</taxon>
    </lineage>
</organism>
<keyword evidence="3" id="KW-1185">Reference proteome</keyword>
<dbReference type="AlphaFoldDB" id="A0A2W2DZU0"/>
<dbReference type="Proteomes" id="UP000249304">
    <property type="component" value="Unassembled WGS sequence"/>
</dbReference>
<protein>
    <recommendedName>
        <fullName evidence="1">Protein NO VEIN C-terminal domain-containing protein</fullName>
    </recommendedName>
</protein>
<dbReference type="OrthoDB" id="4379767at2"/>
<accession>A0A2W2DZU0</accession>